<keyword evidence="3" id="KW-1185">Reference proteome</keyword>
<gene>
    <name evidence="2" type="ORF">KK1_043275</name>
</gene>
<evidence type="ECO:0000313" key="2">
    <source>
        <dbReference type="EMBL" id="KYP35687.1"/>
    </source>
</evidence>
<protein>
    <submittedName>
        <fullName evidence="2">Uncharacterized protein</fullName>
    </submittedName>
</protein>
<reference evidence="2" key="1">
    <citation type="journal article" date="2012" name="Nat. Biotechnol.">
        <title>Draft genome sequence of pigeonpea (Cajanus cajan), an orphan legume crop of resource-poor farmers.</title>
        <authorList>
            <person name="Varshney R.K."/>
            <person name="Chen W."/>
            <person name="Li Y."/>
            <person name="Bharti A.K."/>
            <person name="Saxena R.K."/>
            <person name="Schlueter J.A."/>
            <person name="Donoghue M.T."/>
            <person name="Azam S."/>
            <person name="Fan G."/>
            <person name="Whaley A.M."/>
            <person name="Farmer A.D."/>
            <person name="Sheridan J."/>
            <person name="Iwata A."/>
            <person name="Tuteja R."/>
            <person name="Penmetsa R.V."/>
            <person name="Wu W."/>
            <person name="Upadhyaya H.D."/>
            <person name="Yang S.P."/>
            <person name="Shah T."/>
            <person name="Saxena K.B."/>
            <person name="Michael T."/>
            <person name="McCombie W.R."/>
            <person name="Yang B."/>
            <person name="Zhang G."/>
            <person name="Yang H."/>
            <person name="Wang J."/>
            <person name="Spillane C."/>
            <person name="Cook D.R."/>
            <person name="May G.D."/>
            <person name="Xu X."/>
            <person name="Jackson S.A."/>
        </authorList>
    </citation>
    <scope>NUCLEOTIDE SEQUENCE [LARGE SCALE GENOMIC DNA]</scope>
</reference>
<evidence type="ECO:0000256" key="1">
    <source>
        <dbReference type="SAM" id="Phobius"/>
    </source>
</evidence>
<organism evidence="2 3">
    <name type="scientific">Cajanus cajan</name>
    <name type="common">Pigeon pea</name>
    <name type="synonym">Cajanus indicus</name>
    <dbReference type="NCBI Taxonomy" id="3821"/>
    <lineage>
        <taxon>Eukaryota</taxon>
        <taxon>Viridiplantae</taxon>
        <taxon>Streptophyta</taxon>
        <taxon>Embryophyta</taxon>
        <taxon>Tracheophyta</taxon>
        <taxon>Spermatophyta</taxon>
        <taxon>Magnoliopsida</taxon>
        <taxon>eudicotyledons</taxon>
        <taxon>Gunneridae</taxon>
        <taxon>Pentapetalae</taxon>
        <taxon>rosids</taxon>
        <taxon>fabids</taxon>
        <taxon>Fabales</taxon>
        <taxon>Fabaceae</taxon>
        <taxon>Papilionoideae</taxon>
        <taxon>50 kb inversion clade</taxon>
        <taxon>NPAAA clade</taxon>
        <taxon>indigoferoid/millettioid clade</taxon>
        <taxon>Phaseoleae</taxon>
        <taxon>Cajanus</taxon>
    </lineage>
</organism>
<feature type="non-terminal residue" evidence="2">
    <location>
        <position position="1"/>
    </location>
</feature>
<sequence length="146" mass="15785">LVRGMAPIAASSILFFSFLQALLFFSTSLLANADHHLNRFAFLLRIVLTSTLLVLLLLYNATAGTMLYMYCKAVHGELVADIVDEFACQYVSLPLAVGCHSSGVTPGSDNSLTVIGIISNAGVVIERNEAVRKPNSGSPRWRGRTK</sequence>
<keyword evidence="1" id="KW-0812">Transmembrane</keyword>
<dbReference type="Proteomes" id="UP000075243">
    <property type="component" value="Unassembled WGS sequence"/>
</dbReference>
<keyword evidence="1" id="KW-1133">Transmembrane helix</keyword>
<proteinExistence type="predicted"/>
<keyword evidence="1" id="KW-0472">Membrane</keyword>
<name>A0A151QZF7_CAJCA</name>
<dbReference type="EMBL" id="KQ484337">
    <property type="protein sequence ID" value="KYP35687.1"/>
    <property type="molecule type" value="Genomic_DNA"/>
</dbReference>
<feature type="transmembrane region" description="Helical" evidence="1">
    <location>
        <begin position="40"/>
        <end position="59"/>
    </location>
</feature>
<dbReference type="AlphaFoldDB" id="A0A151QZF7"/>
<dbReference type="Gramene" id="C.cajan_37847.t">
    <property type="protein sequence ID" value="C.cajan_37847.t.cds1"/>
    <property type="gene ID" value="C.cajan_37847"/>
</dbReference>
<evidence type="ECO:0000313" key="3">
    <source>
        <dbReference type="Proteomes" id="UP000075243"/>
    </source>
</evidence>
<accession>A0A151QZF7</accession>